<evidence type="ECO:0000313" key="3">
    <source>
        <dbReference type="EMBL" id="SKA05949.1"/>
    </source>
</evidence>
<evidence type="ECO:0000256" key="1">
    <source>
        <dbReference type="SAM" id="MobiDB-lite"/>
    </source>
</evidence>
<gene>
    <name evidence="3" type="ORF">SAMN02745673_02366</name>
</gene>
<protein>
    <submittedName>
        <fullName evidence="3">Uncharacterized protein</fullName>
    </submittedName>
</protein>
<feature type="chain" id="PRO_5039075708" evidence="2">
    <location>
        <begin position="26"/>
        <end position="358"/>
    </location>
</feature>
<feature type="signal peptide" evidence="2">
    <location>
        <begin position="1"/>
        <end position="25"/>
    </location>
</feature>
<feature type="compositionally biased region" description="Low complexity" evidence="1">
    <location>
        <begin position="30"/>
        <end position="39"/>
    </location>
</feature>
<evidence type="ECO:0000313" key="4">
    <source>
        <dbReference type="Proteomes" id="UP000190637"/>
    </source>
</evidence>
<dbReference type="PROSITE" id="PS51257">
    <property type="entry name" value="PROKAR_LIPOPROTEIN"/>
    <property type="match status" value="1"/>
</dbReference>
<dbReference type="EMBL" id="FUWS01000005">
    <property type="protein sequence ID" value="SKA05949.1"/>
    <property type="molecule type" value="Genomic_DNA"/>
</dbReference>
<proteinExistence type="predicted"/>
<dbReference type="AlphaFoldDB" id="A0A1T4QQA1"/>
<organism evidence="3 4">
    <name type="scientific">Marinactinospora thermotolerans DSM 45154</name>
    <dbReference type="NCBI Taxonomy" id="1122192"/>
    <lineage>
        <taxon>Bacteria</taxon>
        <taxon>Bacillati</taxon>
        <taxon>Actinomycetota</taxon>
        <taxon>Actinomycetes</taxon>
        <taxon>Streptosporangiales</taxon>
        <taxon>Nocardiopsidaceae</taxon>
        <taxon>Marinactinospora</taxon>
    </lineage>
</organism>
<dbReference type="SUPFAM" id="SSF82171">
    <property type="entry name" value="DPP6 N-terminal domain-like"/>
    <property type="match status" value="1"/>
</dbReference>
<dbReference type="Proteomes" id="UP000190637">
    <property type="component" value="Unassembled WGS sequence"/>
</dbReference>
<sequence>MNRRVLRFPVGVAVIVLLGTSCGSAGGGTAQEIPSSEQPSPEEPRWGDQSGLVGLEAGRDNGDASVVLIDPDNGSEIDRILLPDTSWLGPYSEPNEYFTDDLSHYYRPMGEEIRIYRVEGATEEARLARTVAAPGGSLSGAGAIERELQYDPESQLLWFEQAGSQGRTVYAVELEGDAPPKKMGEIDDPDAEWIPGDSGPVVPEYGLVGDPQEQKGDPVVQYRDLGGERKAYGVVFPYEENMATRITGVPDTVLYQNELTFAGEDTFLVATNVDVSIEQYDPVAGEIIEVTASPELEIEKWRTVVADGGPFDSFHLSPDNERLAVDHSGEWHVLPLSAPDSYVQVTMEGRKKTLIGWI</sequence>
<accession>A0A1T4QQA1</accession>
<reference evidence="3 4" key="1">
    <citation type="submission" date="2017-02" db="EMBL/GenBank/DDBJ databases">
        <authorList>
            <person name="Peterson S.W."/>
        </authorList>
    </citation>
    <scope>NUCLEOTIDE SEQUENCE [LARGE SCALE GENOMIC DNA]</scope>
    <source>
        <strain evidence="3 4">DSM 45154</strain>
    </source>
</reference>
<feature type="region of interest" description="Disordered" evidence="1">
    <location>
        <begin position="26"/>
        <end position="55"/>
    </location>
</feature>
<keyword evidence="2" id="KW-0732">Signal</keyword>
<name>A0A1T4QQA1_9ACTN</name>
<keyword evidence="4" id="KW-1185">Reference proteome</keyword>
<evidence type="ECO:0000256" key="2">
    <source>
        <dbReference type="SAM" id="SignalP"/>
    </source>
</evidence>